<organism evidence="2 3">
    <name type="scientific">Kingdonia uniflora</name>
    <dbReference type="NCBI Taxonomy" id="39325"/>
    <lineage>
        <taxon>Eukaryota</taxon>
        <taxon>Viridiplantae</taxon>
        <taxon>Streptophyta</taxon>
        <taxon>Embryophyta</taxon>
        <taxon>Tracheophyta</taxon>
        <taxon>Spermatophyta</taxon>
        <taxon>Magnoliopsida</taxon>
        <taxon>Ranunculales</taxon>
        <taxon>Circaeasteraceae</taxon>
        <taxon>Kingdonia</taxon>
    </lineage>
</organism>
<dbReference type="Proteomes" id="UP000541444">
    <property type="component" value="Unassembled WGS sequence"/>
</dbReference>
<dbReference type="CDD" id="cd23659">
    <property type="entry name" value="USP_At3g01520-like"/>
    <property type="match status" value="1"/>
</dbReference>
<name>A0A7J7P5H2_9MAGN</name>
<comment type="caution">
    <text evidence="2">The sequence shown here is derived from an EMBL/GenBank/DDBJ whole genome shotgun (WGS) entry which is preliminary data.</text>
</comment>
<proteinExistence type="predicted"/>
<dbReference type="InterPro" id="IPR014729">
    <property type="entry name" value="Rossmann-like_a/b/a_fold"/>
</dbReference>
<dbReference type="SUPFAM" id="SSF52402">
    <property type="entry name" value="Adenine nucleotide alpha hydrolases-like"/>
    <property type="match status" value="1"/>
</dbReference>
<dbReference type="InterPro" id="IPR006016">
    <property type="entry name" value="UspA"/>
</dbReference>
<sequence length="160" mass="17490">MVRTFGIGMDYSPSSKAALEWAINNLGEDGDHVILIHVLSTKSDSAHKKLWGKAGPPLIPLDEFKKVCNLYGFTPDAKVLSFLDTVSRTKEIKVESKIYWGDPEKKLCAAVEDLKLDSLVLGNRDLGKFKRALLGSVSIYVVTNATCPVTVVKGTPTSRP</sequence>
<evidence type="ECO:0000259" key="1">
    <source>
        <dbReference type="Pfam" id="PF00582"/>
    </source>
</evidence>
<dbReference type="PANTHER" id="PTHR46100:SF1">
    <property type="entry name" value="OS02G0773200 PROTEIN"/>
    <property type="match status" value="1"/>
</dbReference>
<dbReference type="OrthoDB" id="843225at2759"/>
<protein>
    <recommendedName>
        <fullName evidence="1">UspA domain-containing protein</fullName>
    </recommendedName>
</protein>
<dbReference type="PANTHER" id="PTHR46100">
    <property type="entry name" value="IMP2'P"/>
    <property type="match status" value="1"/>
</dbReference>
<reference evidence="2 3" key="1">
    <citation type="journal article" date="2020" name="IScience">
        <title>Genome Sequencing of the Endangered Kingdonia uniflora (Circaeasteraceae, Ranunculales) Reveals Potential Mechanisms of Evolutionary Specialization.</title>
        <authorList>
            <person name="Sun Y."/>
            <person name="Deng T."/>
            <person name="Zhang A."/>
            <person name="Moore M.J."/>
            <person name="Landis J.B."/>
            <person name="Lin N."/>
            <person name="Zhang H."/>
            <person name="Zhang X."/>
            <person name="Huang J."/>
            <person name="Zhang X."/>
            <person name="Sun H."/>
            <person name="Wang H."/>
        </authorList>
    </citation>
    <scope>NUCLEOTIDE SEQUENCE [LARGE SCALE GENOMIC DNA]</scope>
    <source>
        <strain evidence="2">TB1705</strain>
        <tissue evidence="2">Leaf</tissue>
    </source>
</reference>
<evidence type="ECO:0000313" key="2">
    <source>
        <dbReference type="EMBL" id="KAF6174573.1"/>
    </source>
</evidence>
<gene>
    <name evidence="2" type="ORF">GIB67_006225</name>
</gene>
<dbReference type="AlphaFoldDB" id="A0A7J7P5H2"/>
<dbReference type="EMBL" id="JACGCM010000252">
    <property type="protein sequence ID" value="KAF6174573.1"/>
    <property type="molecule type" value="Genomic_DNA"/>
</dbReference>
<keyword evidence="3" id="KW-1185">Reference proteome</keyword>
<evidence type="ECO:0000313" key="3">
    <source>
        <dbReference type="Proteomes" id="UP000541444"/>
    </source>
</evidence>
<dbReference type="InterPro" id="IPR006015">
    <property type="entry name" value="Universal_stress_UspA"/>
</dbReference>
<accession>A0A7J7P5H2</accession>
<dbReference type="PRINTS" id="PR01438">
    <property type="entry name" value="UNVRSLSTRESS"/>
</dbReference>
<feature type="domain" description="UspA" evidence="1">
    <location>
        <begin position="1"/>
        <end position="153"/>
    </location>
</feature>
<dbReference type="Pfam" id="PF00582">
    <property type="entry name" value="Usp"/>
    <property type="match status" value="1"/>
</dbReference>
<dbReference type="Gene3D" id="3.40.50.620">
    <property type="entry name" value="HUPs"/>
    <property type="match status" value="1"/>
</dbReference>